<keyword evidence="7 10" id="KW-1133">Transmembrane helix</keyword>
<dbReference type="PANTHER" id="PTHR30413:SF10">
    <property type="entry name" value="CAPSULE POLYSACCHARIDE EXPORT INNER-MEMBRANE PROTEIN CTRC"/>
    <property type="match status" value="1"/>
</dbReference>
<evidence type="ECO:0000313" key="13">
    <source>
        <dbReference type="Proteomes" id="UP001056937"/>
    </source>
</evidence>
<evidence type="ECO:0000256" key="4">
    <source>
        <dbReference type="ARBA" id="ARBA00022475"/>
    </source>
</evidence>
<organism evidence="12 13">
    <name type="scientific">Sphingomonas morindae</name>
    <dbReference type="NCBI Taxonomy" id="1541170"/>
    <lineage>
        <taxon>Bacteria</taxon>
        <taxon>Pseudomonadati</taxon>
        <taxon>Pseudomonadota</taxon>
        <taxon>Alphaproteobacteria</taxon>
        <taxon>Sphingomonadales</taxon>
        <taxon>Sphingomonadaceae</taxon>
        <taxon>Sphingomonas</taxon>
    </lineage>
</organism>
<keyword evidence="4" id="KW-1003">Cell membrane</keyword>
<feature type="transmembrane region" description="Helical" evidence="10">
    <location>
        <begin position="113"/>
        <end position="139"/>
    </location>
</feature>
<keyword evidence="9 10" id="KW-0472">Membrane</keyword>
<evidence type="ECO:0000256" key="7">
    <source>
        <dbReference type="ARBA" id="ARBA00022989"/>
    </source>
</evidence>
<name>A0ABY4X635_9SPHN</name>
<comment type="subcellular location">
    <subcellularLocation>
        <location evidence="1">Cell membrane</location>
        <topology evidence="1">Multi-pass membrane protein</topology>
    </subcellularLocation>
</comment>
<evidence type="ECO:0000256" key="1">
    <source>
        <dbReference type="ARBA" id="ARBA00004651"/>
    </source>
</evidence>
<keyword evidence="3" id="KW-0813">Transport</keyword>
<feature type="transmembrane region" description="Helical" evidence="10">
    <location>
        <begin position="75"/>
        <end position="92"/>
    </location>
</feature>
<evidence type="ECO:0000256" key="10">
    <source>
        <dbReference type="SAM" id="Phobius"/>
    </source>
</evidence>
<evidence type="ECO:0000259" key="11">
    <source>
        <dbReference type="Pfam" id="PF01061"/>
    </source>
</evidence>
<dbReference type="Proteomes" id="UP001056937">
    <property type="component" value="Chromosome 1"/>
</dbReference>
<dbReference type="PANTHER" id="PTHR30413">
    <property type="entry name" value="INNER MEMBRANE TRANSPORT PERMEASE"/>
    <property type="match status" value="1"/>
</dbReference>
<evidence type="ECO:0000256" key="9">
    <source>
        <dbReference type="ARBA" id="ARBA00023136"/>
    </source>
</evidence>
<feature type="transmembrane region" description="Helical" evidence="10">
    <location>
        <begin position="44"/>
        <end position="63"/>
    </location>
</feature>
<evidence type="ECO:0000256" key="5">
    <source>
        <dbReference type="ARBA" id="ARBA00022597"/>
    </source>
</evidence>
<dbReference type="RefSeq" id="WP_252166176.1">
    <property type="nucleotide sequence ID" value="NZ_CP084930.1"/>
</dbReference>
<dbReference type="EMBL" id="CP084930">
    <property type="protein sequence ID" value="USI72367.1"/>
    <property type="molecule type" value="Genomic_DNA"/>
</dbReference>
<dbReference type="PRINTS" id="PR00164">
    <property type="entry name" value="ABC2TRNSPORT"/>
</dbReference>
<gene>
    <name evidence="12" type="ORF">LHA26_13855</name>
</gene>
<dbReference type="Pfam" id="PF01061">
    <property type="entry name" value="ABC2_membrane"/>
    <property type="match status" value="1"/>
</dbReference>
<evidence type="ECO:0000256" key="6">
    <source>
        <dbReference type="ARBA" id="ARBA00022692"/>
    </source>
</evidence>
<evidence type="ECO:0000313" key="12">
    <source>
        <dbReference type="EMBL" id="USI72367.1"/>
    </source>
</evidence>
<dbReference type="InterPro" id="IPR013525">
    <property type="entry name" value="ABC2_TM"/>
</dbReference>
<feature type="transmembrane region" description="Helical" evidence="10">
    <location>
        <begin position="151"/>
        <end position="173"/>
    </location>
</feature>
<evidence type="ECO:0000256" key="2">
    <source>
        <dbReference type="ARBA" id="ARBA00007783"/>
    </source>
</evidence>
<keyword evidence="13" id="KW-1185">Reference proteome</keyword>
<keyword evidence="5" id="KW-0762">Sugar transport</keyword>
<dbReference type="InterPro" id="IPR000412">
    <property type="entry name" value="ABC_2_transport"/>
</dbReference>
<proteinExistence type="inferred from homology"/>
<feature type="domain" description="ABC-2 type transporter transmembrane" evidence="11">
    <location>
        <begin position="25"/>
        <end position="231"/>
    </location>
</feature>
<keyword evidence="6 10" id="KW-0812">Transmembrane</keyword>
<protein>
    <submittedName>
        <fullName evidence="12">ABC transporter permease</fullName>
    </submittedName>
</protein>
<accession>A0ABY4X635</accession>
<evidence type="ECO:0000256" key="3">
    <source>
        <dbReference type="ARBA" id="ARBA00022448"/>
    </source>
</evidence>
<reference evidence="12" key="1">
    <citation type="journal article" date="2022" name="Toxins">
        <title>Genomic Analysis of Sphingopyxis sp. USTB-05 for Biodegrading Cyanobacterial Hepatotoxins.</title>
        <authorList>
            <person name="Liu C."/>
            <person name="Xu Q."/>
            <person name="Zhao Z."/>
            <person name="Zhang H."/>
            <person name="Liu X."/>
            <person name="Yin C."/>
            <person name="Liu Y."/>
            <person name="Yan H."/>
        </authorList>
    </citation>
    <scope>NUCLEOTIDE SEQUENCE</scope>
    <source>
        <strain evidence="12">NBD5</strain>
    </source>
</reference>
<evidence type="ECO:0000256" key="8">
    <source>
        <dbReference type="ARBA" id="ARBA00023047"/>
    </source>
</evidence>
<sequence length="269" mass="30125">MITEADRVGQQRGLREAFKVQMQVLGALIMRELHTRYGRDNIGYLWLIGEPLMLGTVIALLHSGQSSHEGDVDPVAFSVVGYSIFIIFRGIVNRAEGSLQGNTPLLYHRMVTVLDVTLARGILELGGTLAAFFVLAFLANLLGFMSLPERPLYLALGIFYVFWLSMGLSMLIAGGTYERPLLERLVHPFTYFMMPLSGAFVRVSWLPETLRKAILWVPMAHMFETIRYGQFASATLEYVDFEYLTAWCLGLSLAGLFAIRTVPARIHLG</sequence>
<comment type="similarity">
    <text evidence="2">Belongs to the ABC-2 integral membrane protein family.</text>
</comment>
<keyword evidence="8" id="KW-0625">Polysaccharide transport</keyword>